<evidence type="ECO:0000259" key="15">
    <source>
        <dbReference type="Pfam" id="PF01756"/>
    </source>
</evidence>
<dbReference type="InterPro" id="IPR046373">
    <property type="entry name" value="Acyl-CoA_Oxase/DH_mid-dom_sf"/>
</dbReference>
<dbReference type="GO" id="GO:0005777">
    <property type="term" value="C:peroxisome"/>
    <property type="evidence" value="ECO:0007669"/>
    <property type="project" value="UniProtKB-SubCell"/>
</dbReference>
<comment type="catalytic activity">
    <reaction evidence="1">
        <text>a 2,3-saturated acyl-CoA + O2 = a (2E)-enoyl-CoA + H2O2</text>
        <dbReference type="Rhea" id="RHEA:38959"/>
        <dbReference type="ChEBI" id="CHEBI:15379"/>
        <dbReference type="ChEBI" id="CHEBI:16240"/>
        <dbReference type="ChEBI" id="CHEBI:58856"/>
        <dbReference type="ChEBI" id="CHEBI:65111"/>
        <dbReference type="EC" id="1.3.3.6"/>
    </reaction>
</comment>
<evidence type="ECO:0000259" key="17">
    <source>
        <dbReference type="Pfam" id="PF22924"/>
    </source>
</evidence>
<evidence type="ECO:0000256" key="3">
    <source>
        <dbReference type="ARBA" id="ARBA00004275"/>
    </source>
</evidence>
<evidence type="ECO:0000256" key="6">
    <source>
        <dbReference type="ARBA" id="ARBA00022630"/>
    </source>
</evidence>
<evidence type="ECO:0000256" key="13">
    <source>
        <dbReference type="PIRSR" id="PIRSR000168-1"/>
    </source>
</evidence>
<dbReference type="AlphaFoldDB" id="A0A433QWM2"/>
<organism evidence="18 19">
    <name type="scientific">Jimgerdemannia flammicorona</name>
    <dbReference type="NCBI Taxonomy" id="994334"/>
    <lineage>
        <taxon>Eukaryota</taxon>
        <taxon>Fungi</taxon>
        <taxon>Fungi incertae sedis</taxon>
        <taxon>Mucoromycota</taxon>
        <taxon>Mucoromycotina</taxon>
        <taxon>Endogonomycetes</taxon>
        <taxon>Endogonales</taxon>
        <taxon>Endogonaceae</taxon>
        <taxon>Jimgerdemannia</taxon>
    </lineage>
</organism>
<evidence type="ECO:0000256" key="10">
    <source>
        <dbReference type="ARBA" id="ARBA00023098"/>
    </source>
</evidence>
<comment type="similarity">
    <text evidence="5 12">Belongs to the acyl-CoA oxidase family.</text>
</comment>
<dbReference type="EMBL" id="RBNJ01000660">
    <property type="protein sequence ID" value="RUS34210.1"/>
    <property type="molecule type" value="Genomic_DNA"/>
</dbReference>
<feature type="domain" description="Acyl-CoA oxidase C-terminal" evidence="15">
    <location>
        <begin position="454"/>
        <end position="597"/>
    </location>
</feature>
<protein>
    <recommendedName>
        <fullName evidence="12">Acyl-coenzyme A oxidase</fullName>
    </recommendedName>
</protein>
<dbReference type="InterPro" id="IPR002655">
    <property type="entry name" value="Acyl-CoA_oxidase_C"/>
</dbReference>
<evidence type="ECO:0000256" key="4">
    <source>
        <dbReference type="ARBA" id="ARBA00004846"/>
    </source>
</evidence>
<accession>A0A433QWM2</accession>
<dbReference type="Pfam" id="PF02770">
    <property type="entry name" value="Acyl-CoA_dh_M"/>
    <property type="match status" value="1"/>
</dbReference>
<gene>
    <name evidence="18" type="ORF">BC938DRAFT_481860</name>
</gene>
<evidence type="ECO:0000256" key="2">
    <source>
        <dbReference type="ARBA" id="ARBA00001974"/>
    </source>
</evidence>
<comment type="pathway">
    <text evidence="4">Lipid metabolism; peroxisomal fatty acid beta-oxidation.</text>
</comment>
<evidence type="ECO:0000256" key="11">
    <source>
        <dbReference type="ARBA" id="ARBA00023140"/>
    </source>
</evidence>
<evidence type="ECO:0000256" key="7">
    <source>
        <dbReference type="ARBA" id="ARBA00022827"/>
    </source>
</evidence>
<keyword evidence="7 12" id="KW-0274">FAD</keyword>
<keyword evidence="9" id="KW-0560">Oxidoreductase</keyword>
<dbReference type="SUPFAM" id="SSF47203">
    <property type="entry name" value="Acyl-CoA dehydrogenase C-terminal domain-like"/>
    <property type="match status" value="2"/>
</dbReference>
<dbReference type="PANTHER" id="PTHR10909:SF382">
    <property type="entry name" value="ACYL-COENZYME A OXIDASE"/>
    <property type="match status" value="1"/>
</dbReference>
<evidence type="ECO:0000256" key="5">
    <source>
        <dbReference type="ARBA" id="ARBA00006288"/>
    </source>
</evidence>
<feature type="domain" description="Acyl-CoA oxidase/dehydrogenase middle" evidence="16">
    <location>
        <begin position="131"/>
        <end position="240"/>
    </location>
</feature>
<evidence type="ECO:0000259" key="16">
    <source>
        <dbReference type="Pfam" id="PF02770"/>
    </source>
</evidence>
<keyword evidence="10" id="KW-0443">Lipid metabolism</keyword>
<dbReference type="InterPro" id="IPR036250">
    <property type="entry name" value="AcylCo_DH-like_C"/>
</dbReference>
<keyword evidence="19" id="KW-1185">Reference proteome</keyword>
<dbReference type="Gene3D" id="2.40.110.10">
    <property type="entry name" value="Butyryl-CoA Dehydrogenase, subunit A, domain 2"/>
    <property type="match status" value="1"/>
</dbReference>
<feature type="active site" description="Proton acceptor" evidence="13">
    <location>
        <position position="413"/>
    </location>
</feature>
<comment type="caution">
    <text evidence="18">The sequence shown here is derived from an EMBL/GenBank/DDBJ whole genome shotgun (WGS) entry which is preliminary data.</text>
</comment>
<feature type="domain" description="Acyl-CoA oxidase C-alpha1" evidence="17">
    <location>
        <begin position="278"/>
        <end position="428"/>
    </location>
</feature>
<evidence type="ECO:0000256" key="1">
    <source>
        <dbReference type="ARBA" id="ARBA00001201"/>
    </source>
</evidence>
<dbReference type="Proteomes" id="UP000274822">
    <property type="component" value="Unassembled WGS sequence"/>
</dbReference>
<dbReference type="InterPro" id="IPR009100">
    <property type="entry name" value="AcylCoA_DH/oxidase_NM_dom_sf"/>
</dbReference>
<dbReference type="FunFam" id="2.40.110.10:FF:000005">
    <property type="entry name" value="Acyl-coenzyme A oxidase"/>
    <property type="match status" value="1"/>
</dbReference>
<dbReference type="GO" id="GO:0003997">
    <property type="term" value="F:acyl-CoA oxidase activity"/>
    <property type="evidence" value="ECO:0007669"/>
    <property type="project" value="UniProtKB-EC"/>
</dbReference>
<name>A0A433QWM2_9FUNG</name>
<feature type="binding site" evidence="14">
    <location>
        <position position="135"/>
    </location>
    <ligand>
        <name>FAD</name>
        <dbReference type="ChEBI" id="CHEBI:57692"/>
    </ligand>
</feature>
<dbReference type="InterPro" id="IPR012258">
    <property type="entry name" value="Acyl-CoA_oxidase"/>
</dbReference>
<comment type="subcellular location">
    <subcellularLocation>
        <location evidence="3">Peroxisome</location>
    </subcellularLocation>
</comment>
<keyword evidence="6 12" id="KW-0285">Flavoprotein</keyword>
<dbReference type="InterPro" id="IPR006091">
    <property type="entry name" value="Acyl-CoA_Oxase/DH_mid-dom"/>
</dbReference>
<evidence type="ECO:0000313" key="18">
    <source>
        <dbReference type="EMBL" id="RUS34210.1"/>
    </source>
</evidence>
<dbReference type="PIRSF" id="PIRSF000168">
    <property type="entry name" value="Acyl-CoA_oxidase"/>
    <property type="match status" value="1"/>
</dbReference>
<dbReference type="UniPathway" id="UPA00661"/>
<reference evidence="18 19" key="1">
    <citation type="journal article" date="2018" name="New Phytol.">
        <title>Phylogenomics of Endogonaceae and evolution of mycorrhizas within Mucoromycota.</title>
        <authorList>
            <person name="Chang Y."/>
            <person name="Desiro A."/>
            <person name="Na H."/>
            <person name="Sandor L."/>
            <person name="Lipzen A."/>
            <person name="Clum A."/>
            <person name="Barry K."/>
            <person name="Grigoriev I.V."/>
            <person name="Martin F.M."/>
            <person name="Stajich J.E."/>
            <person name="Smith M.E."/>
            <person name="Bonito G."/>
            <person name="Spatafora J.W."/>
        </authorList>
    </citation>
    <scope>NUCLEOTIDE SEQUENCE [LARGE SCALE GENOMIC DNA]</scope>
    <source>
        <strain evidence="18 19">AD002</strain>
    </source>
</reference>
<comment type="cofactor">
    <cofactor evidence="2">
        <name>FAD</name>
        <dbReference type="ChEBI" id="CHEBI:57692"/>
    </cofactor>
</comment>
<dbReference type="Pfam" id="PF01756">
    <property type="entry name" value="ACOX"/>
    <property type="match status" value="1"/>
</dbReference>
<dbReference type="PANTHER" id="PTHR10909">
    <property type="entry name" value="ELECTRON TRANSPORT OXIDOREDUCTASE"/>
    <property type="match status" value="1"/>
</dbReference>
<dbReference type="GO" id="GO:0033540">
    <property type="term" value="P:fatty acid beta-oxidation using acyl-CoA oxidase"/>
    <property type="evidence" value="ECO:0007669"/>
    <property type="project" value="UniProtKB-UniPathway"/>
</dbReference>
<dbReference type="GO" id="GO:0005504">
    <property type="term" value="F:fatty acid binding"/>
    <property type="evidence" value="ECO:0007669"/>
    <property type="project" value="TreeGrafter"/>
</dbReference>
<sequence>MSPLTCTPQDAAALRRLLQHDNHENRDKMLDFMAKDPLYVPRLNVSLEFEREIALRRLEKLAHNGFISVFDFEKNPLNIFAAHEVAGMVDGSMATKMTVQWNLFGGTLIRLGTERHRKYLKGVDDMTGIGCFALTELGYGNNAIEMETTATYDPKTHEFIVNTPSTLAQKYWITNSAVHAKFAVVFAQTFVNGTNEGVHVVLVRIREENMTPSKGVKIEEMGKKFECNGVDNGKLWFKNVRVPAENLLNKYSDVSRDGKFTSKIPSRRGRFLSVADQLLSGRLAIASMCLGGTKTCLSIAFRYASSRLAVGPTGKSDTPILAYQLQQRALIPLVAATVALNIGLNYCKTRWATQTGSDSDEVIRLCCVIKPLVTWNSERVATICRERCGGQGYLSVNRFGSFIGFSHAGMTAEGDNSVLMQKVAKELMTGVQAGSIKLPSVPQASNAQSWDLTNPETHLKLFRLREQLLLKELASSLDAKLKGGAPLFEVWMRQESDGIQALARAHGERIVLEQVGAAVQGAKGNLQKILVAIMTLWSLTTIDTNLAWYLTQGLISLPTGKQVPRLVREGVASLSGIGMDVVNALGVDERVLFAPIAARWDEYNKGDLQGELFAPELVAKL</sequence>
<evidence type="ECO:0000313" key="19">
    <source>
        <dbReference type="Proteomes" id="UP000274822"/>
    </source>
</evidence>
<evidence type="ECO:0000256" key="14">
    <source>
        <dbReference type="PIRSR" id="PIRSR000168-2"/>
    </source>
</evidence>
<dbReference type="GO" id="GO:0071949">
    <property type="term" value="F:FAD binding"/>
    <property type="evidence" value="ECO:0007669"/>
    <property type="project" value="InterPro"/>
</dbReference>
<dbReference type="SUPFAM" id="SSF56645">
    <property type="entry name" value="Acyl-CoA dehydrogenase NM domain-like"/>
    <property type="match status" value="1"/>
</dbReference>
<dbReference type="FunFam" id="1.20.140.10:FF:000010">
    <property type="entry name" value="Acyl-coenzyme A oxidase"/>
    <property type="match status" value="1"/>
</dbReference>
<dbReference type="GO" id="GO:0055088">
    <property type="term" value="P:lipid homeostasis"/>
    <property type="evidence" value="ECO:0007669"/>
    <property type="project" value="TreeGrafter"/>
</dbReference>
<keyword evidence="11" id="KW-0576">Peroxisome</keyword>
<dbReference type="Gene3D" id="1.20.140.10">
    <property type="entry name" value="Butyryl-CoA Dehydrogenase, subunit A, domain 3"/>
    <property type="match status" value="2"/>
</dbReference>
<keyword evidence="8" id="KW-0276">Fatty acid metabolism</keyword>
<proteinExistence type="inferred from homology"/>
<dbReference type="Pfam" id="PF22924">
    <property type="entry name" value="ACOX_C_alpha1"/>
    <property type="match status" value="1"/>
</dbReference>
<evidence type="ECO:0000256" key="8">
    <source>
        <dbReference type="ARBA" id="ARBA00022832"/>
    </source>
</evidence>
<evidence type="ECO:0000256" key="12">
    <source>
        <dbReference type="PIRNR" id="PIRNR000168"/>
    </source>
</evidence>
<evidence type="ECO:0000256" key="9">
    <source>
        <dbReference type="ARBA" id="ARBA00023002"/>
    </source>
</evidence>
<dbReference type="InterPro" id="IPR055060">
    <property type="entry name" value="ACOX_C_alpha1"/>
</dbReference>